<proteinExistence type="predicted"/>
<dbReference type="EMBL" id="OCYS01000159">
    <property type="protein sequence ID" value="SON93204.1"/>
    <property type="molecule type" value="Genomic_DNA"/>
</dbReference>
<organism evidence="2 3">
    <name type="scientific">Xanthomonas campestris pv. phaseoli</name>
    <dbReference type="NCBI Taxonomy" id="317013"/>
    <lineage>
        <taxon>Bacteria</taxon>
        <taxon>Pseudomonadati</taxon>
        <taxon>Pseudomonadota</taxon>
        <taxon>Gammaproteobacteria</taxon>
        <taxon>Lysobacterales</taxon>
        <taxon>Lysobacteraceae</taxon>
        <taxon>Xanthomonas</taxon>
    </lineage>
</organism>
<dbReference type="Proteomes" id="UP000234166">
    <property type="component" value="Unassembled WGS sequence"/>
</dbReference>
<accession>A0AB38E983</accession>
<evidence type="ECO:0000313" key="3">
    <source>
        <dbReference type="Proteomes" id="UP000234166"/>
    </source>
</evidence>
<feature type="compositionally biased region" description="Polar residues" evidence="1">
    <location>
        <begin position="65"/>
        <end position="78"/>
    </location>
</feature>
<evidence type="ECO:0000256" key="1">
    <source>
        <dbReference type="SAM" id="MobiDB-lite"/>
    </source>
</evidence>
<gene>
    <name evidence="2" type="ORF">XAP7430_990009</name>
</gene>
<protein>
    <submittedName>
        <fullName evidence="2">Uncharacterized protein</fullName>
    </submittedName>
</protein>
<name>A0AB38E983_XANCH</name>
<comment type="caution">
    <text evidence="2">The sequence shown here is derived from an EMBL/GenBank/DDBJ whole genome shotgun (WGS) entry which is preliminary data.</text>
</comment>
<sequence length="143" mass="15401">MAMSSLGMRPCCARCAPRSGAGSQQLQMTNVMPVASFGATAPPERSSAPQRASANPVDPLEHQQRNQPALTNPESQLPNPGATYLPRPNSMPIPHATNAAGHQVAIKRPMLRLVQPRLLARNSRPTRIRISAATTLDFMRETG</sequence>
<feature type="region of interest" description="Disordered" evidence="1">
    <location>
        <begin position="34"/>
        <end position="101"/>
    </location>
</feature>
<reference evidence="2 3" key="1">
    <citation type="submission" date="2017-10" db="EMBL/GenBank/DDBJ databases">
        <authorList>
            <person name="Regsiter A."/>
            <person name="William W."/>
        </authorList>
    </citation>
    <scope>NUCLEOTIDE SEQUENCE [LARGE SCALE GENOMIC DNA]</scope>
    <source>
        <strain evidence="2 3">CFBP7430</strain>
    </source>
</reference>
<dbReference type="AlphaFoldDB" id="A0AB38E983"/>
<evidence type="ECO:0000313" key="2">
    <source>
        <dbReference type="EMBL" id="SON93204.1"/>
    </source>
</evidence>